<organism evidence="2 3">
    <name type="scientific">Allostreptomyces psammosilenae</name>
    <dbReference type="NCBI Taxonomy" id="1892865"/>
    <lineage>
        <taxon>Bacteria</taxon>
        <taxon>Bacillati</taxon>
        <taxon>Actinomycetota</taxon>
        <taxon>Actinomycetes</taxon>
        <taxon>Kitasatosporales</taxon>
        <taxon>Streptomycetaceae</taxon>
        <taxon>Allostreptomyces</taxon>
    </lineage>
</organism>
<dbReference type="InterPro" id="IPR043917">
    <property type="entry name" value="DUF5753"/>
</dbReference>
<gene>
    <name evidence="2" type="ORF">FHU37_004875</name>
</gene>
<keyword evidence="3" id="KW-1185">Reference proteome</keyword>
<evidence type="ECO:0000313" key="3">
    <source>
        <dbReference type="Proteomes" id="UP000567795"/>
    </source>
</evidence>
<dbReference type="CDD" id="cd00093">
    <property type="entry name" value="HTH_XRE"/>
    <property type="match status" value="1"/>
</dbReference>
<dbReference type="InterPro" id="IPR010982">
    <property type="entry name" value="Lambda_DNA-bd_dom_sf"/>
</dbReference>
<dbReference type="AlphaFoldDB" id="A0A852ZZT4"/>
<feature type="domain" description="HTH cro/C1-type" evidence="1">
    <location>
        <begin position="18"/>
        <end position="72"/>
    </location>
</feature>
<dbReference type="SUPFAM" id="SSF47413">
    <property type="entry name" value="lambda repressor-like DNA-binding domains"/>
    <property type="match status" value="1"/>
</dbReference>
<dbReference type="RefSeq" id="WP_179816781.1">
    <property type="nucleotide sequence ID" value="NZ_JACBZD010000002.1"/>
</dbReference>
<dbReference type="SMART" id="SM00530">
    <property type="entry name" value="HTH_XRE"/>
    <property type="match status" value="1"/>
</dbReference>
<sequence length="281" mass="32812">MPQSEMPTMRSRRLGTELRRLRESKGLTTMDAARELQCGQPKISKIETGHRGIRPLDLTHLMDLYGVTDPQHRENLRRLAKQIHQRDWWMEHGPLLNDHLKDYLVLETDAGFIRSFACQVMPGLLQTEDYMRAIFTEHQSPEKTELLVDMRLQRQKILDGPEPTRYWAVIDEAILIRPLVKPTIRAKQLRHVLDMADRPNVNVQVYPLTAAAPPDTYPSYTILTMRESAGIDYVWVEHLTGSMALEQEQFVEPYRRAWENHTSSALPRRDSLDYLYKLLKE</sequence>
<evidence type="ECO:0000259" key="1">
    <source>
        <dbReference type="PROSITE" id="PS50943"/>
    </source>
</evidence>
<dbReference type="GO" id="GO:0003677">
    <property type="term" value="F:DNA binding"/>
    <property type="evidence" value="ECO:0007669"/>
    <property type="project" value="InterPro"/>
</dbReference>
<dbReference type="Pfam" id="PF19054">
    <property type="entry name" value="DUF5753"/>
    <property type="match status" value="1"/>
</dbReference>
<name>A0A852ZZT4_9ACTN</name>
<dbReference type="PROSITE" id="PS50943">
    <property type="entry name" value="HTH_CROC1"/>
    <property type="match status" value="1"/>
</dbReference>
<dbReference type="Pfam" id="PF13560">
    <property type="entry name" value="HTH_31"/>
    <property type="match status" value="1"/>
</dbReference>
<evidence type="ECO:0000313" key="2">
    <source>
        <dbReference type="EMBL" id="NYI07846.1"/>
    </source>
</evidence>
<reference evidence="2 3" key="1">
    <citation type="submission" date="2020-07" db="EMBL/GenBank/DDBJ databases">
        <title>Sequencing the genomes of 1000 actinobacteria strains.</title>
        <authorList>
            <person name="Klenk H.-P."/>
        </authorList>
    </citation>
    <scope>NUCLEOTIDE SEQUENCE [LARGE SCALE GENOMIC DNA]</scope>
    <source>
        <strain evidence="2 3">DSM 42178</strain>
    </source>
</reference>
<dbReference type="EMBL" id="JACBZD010000002">
    <property type="protein sequence ID" value="NYI07846.1"/>
    <property type="molecule type" value="Genomic_DNA"/>
</dbReference>
<dbReference type="Gene3D" id="1.10.260.40">
    <property type="entry name" value="lambda repressor-like DNA-binding domains"/>
    <property type="match status" value="1"/>
</dbReference>
<comment type="caution">
    <text evidence="2">The sequence shown here is derived from an EMBL/GenBank/DDBJ whole genome shotgun (WGS) entry which is preliminary data.</text>
</comment>
<proteinExistence type="predicted"/>
<protein>
    <submittedName>
        <fullName evidence="2">Transcriptional regulator with XRE-family HTH domain</fullName>
    </submittedName>
</protein>
<dbReference type="InterPro" id="IPR001387">
    <property type="entry name" value="Cro/C1-type_HTH"/>
</dbReference>
<accession>A0A852ZZT4</accession>
<dbReference type="Proteomes" id="UP000567795">
    <property type="component" value="Unassembled WGS sequence"/>
</dbReference>